<dbReference type="InterPro" id="IPR010982">
    <property type="entry name" value="Lambda_DNA-bd_dom_sf"/>
</dbReference>
<dbReference type="PROSITE" id="PS50943">
    <property type="entry name" value="HTH_CROC1"/>
    <property type="match status" value="1"/>
</dbReference>
<name>A0ABU2EUL6_9BURK</name>
<evidence type="ECO:0000313" key="3">
    <source>
        <dbReference type="Proteomes" id="UP001246576"/>
    </source>
</evidence>
<sequence length="107" mass="11740">MKKRITSELVSDLRVYMVATGLSQVELSVRTGVHQSQISRILSGACRRADGNLLKLCNYANIETVEANADLENFPELLDTLRTVLSGDKRKANQLAKVIKSLAPLLG</sequence>
<gene>
    <name evidence="2" type="ORF">RI048_24805</name>
</gene>
<dbReference type="SUPFAM" id="SSF47413">
    <property type="entry name" value="lambda repressor-like DNA-binding domains"/>
    <property type="match status" value="1"/>
</dbReference>
<dbReference type="Gene3D" id="1.10.260.40">
    <property type="entry name" value="lambda repressor-like DNA-binding domains"/>
    <property type="match status" value="1"/>
</dbReference>
<dbReference type="RefSeq" id="WP_310841493.1">
    <property type="nucleotide sequence ID" value="NZ_JAVLSJ010000018.1"/>
</dbReference>
<evidence type="ECO:0000313" key="2">
    <source>
        <dbReference type="EMBL" id="MDR9851468.1"/>
    </source>
</evidence>
<evidence type="ECO:0000259" key="1">
    <source>
        <dbReference type="PROSITE" id="PS50943"/>
    </source>
</evidence>
<dbReference type="InterPro" id="IPR001387">
    <property type="entry name" value="Cro/C1-type_HTH"/>
</dbReference>
<dbReference type="Proteomes" id="UP001246576">
    <property type="component" value="Unassembled WGS sequence"/>
</dbReference>
<dbReference type="EMBL" id="JAVLSJ010000018">
    <property type="protein sequence ID" value="MDR9851468.1"/>
    <property type="molecule type" value="Genomic_DNA"/>
</dbReference>
<comment type="caution">
    <text evidence="2">The sequence shown here is derived from an EMBL/GenBank/DDBJ whole genome shotgun (WGS) entry which is preliminary data.</text>
</comment>
<keyword evidence="3" id="KW-1185">Reference proteome</keyword>
<dbReference type="SMART" id="SM00530">
    <property type="entry name" value="HTH_XRE"/>
    <property type="match status" value="1"/>
</dbReference>
<reference evidence="2" key="1">
    <citation type="submission" date="2023-09" db="EMBL/GenBank/DDBJ databases">
        <title>Description of first Herbaspirillum huttiense subsp. nephrolepsisexaltata and Herbaspirillum huttiense subsp. lycopersicon.</title>
        <authorList>
            <person name="Poudel M."/>
            <person name="Sharma A."/>
            <person name="Goss E."/>
            <person name="Tapia J.H."/>
            <person name="Harmon C.M."/>
            <person name="Jones J.B."/>
        </authorList>
    </citation>
    <scope>NUCLEOTIDE SEQUENCE</scope>
    <source>
        <strain evidence="2">SE1</strain>
    </source>
</reference>
<dbReference type="CDD" id="cd00093">
    <property type="entry name" value="HTH_XRE"/>
    <property type="match status" value="1"/>
</dbReference>
<organism evidence="2 3">
    <name type="scientific">Herbaspirillum huttiense subsp. lycopersici</name>
    <dbReference type="NCBI Taxonomy" id="3074428"/>
    <lineage>
        <taxon>Bacteria</taxon>
        <taxon>Pseudomonadati</taxon>
        <taxon>Pseudomonadota</taxon>
        <taxon>Betaproteobacteria</taxon>
        <taxon>Burkholderiales</taxon>
        <taxon>Oxalobacteraceae</taxon>
        <taxon>Herbaspirillum</taxon>
    </lineage>
</organism>
<feature type="domain" description="HTH cro/C1-type" evidence="1">
    <location>
        <begin position="13"/>
        <end position="67"/>
    </location>
</feature>
<protein>
    <submittedName>
        <fullName evidence="2">Helix-turn-helix transcriptional regulator</fullName>
    </submittedName>
</protein>
<proteinExistence type="predicted"/>
<accession>A0ABU2EUL6</accession>
<dbReference type="Pfam" id="PF13560">
    <property type="entry name" value="HTH_31"/>
    <property type="match status" value="1"/>
</dbReference>